<sequence length="288" mass="32727">MDYITSLPPEIIQMIIEKLDNKKDLRHFAAAHRVFCAASLSMRRLYTRDMYDWILKVIWKGDPVRGEVDAEAIERVRHALRPSMPRTETEYLFPITTIIPRLPDTDGDNEFPREEYQFTLLHIAAWLGFIDLARALLQSGADINAMVLNDIHDMDYVEHTPVFLAAANCQWEMVKLLGEKKAHIGRSLLWMNIYNCWLDYRLVSWLFDRTVLRIASCGCVPTCRLAEGPGAIQPACARTARYVGQICAPAIPSYPLICPGRICPVPQAGSHDSNNNTSLTTEGAWEHQ</sequence>
<dbReference type="Pfam" id="PF00023">
    <property type="entry name" value="Ank"/>
    <property type="match status" value="1"/>
</dbReference>
<keyword evidence="1" id="KW-0040">ANK repeat</keyword>
<dbReference type="Proteomes" id="UP001322277">
    <property type="component" value="Chromosome 1"/>
</dbReference>
<dbReference type="PROSITE" id="PS50297">
    <property type="entry name" value="ANK_REP_REGION"/>
    <property type="match status" value="1"/>
</dbReference>
<dbReference type="RefSeq" id="XP_062774192.1">
    <property type="nucleotide sequence ID" value="XM_062918141.1"/>
</dbReference>
<dbReference type="InterPro" id="IPR036770">
    <property type="entry name" value="Ankyrin_rpt-contain_sf"/>
</dbReference>
<dbReference type="AlphaFoldDB" id="A0AAX4I0P2"/>
<dbReference type="EMBL" id="CP137305">
    <property type="protein sequence ID" value="WQF76968.1"/>
    <property type="molecule type" value="Genomic_DNA"/>
</dbReference>
<feature type="region of interest" description="Disordered" evidence="2">
    <location>
        <begin position="269"/>
        <end position="288"/>
    </location>
</feature>
<feature type="compositionally biased region" description="Polar residues" evidence="2">
    <location>
        <begin position="270"/>
        <end position="281"/>
    </location>
</feature>
<dbReference type="InterPro" id="IPR002110">
    <property type="entry name" value="Ankyrin_rpt"/>
</dbReference>
<accession>A0AAX4I0P2</accession>
<dbReference type="KEGG" id="cdet:87938485"/>
<dbReference type="Gene3D" id="1.25.40.20">
    <property type="entry name" value="Ankyrin repeat-containing domain"/>
    <property type="match status" value="1"/>
</dbReference>
<protein>
    <submittedName>
        <fullName evidence="3">Ankyrin repeat-containing domain superfamily</fullName>
    </submittedName>
</protein>
<evidence type="ECO:0000256" key="2">
    <source>
        <dbReference type="SAM" id="MobiDB-lite"/>
    </source>
</evidence>
<evidence type="ECO:0000313" key="3">
    <source>
        <dbReference type="EMBL" id="WQF76968.1"/>
    </source>
</evidence>
<name>A0AAX4I0P2_9PEZI</name>
<keyword evidence="4" id="KW-1185">Reference proteome</keyword>
<evidence type="ECO:0000256" key="1">
    <source>
        <dbReference type="PROSITE-ProRule" id="PRU00023"/>
    </source>
</evidence>
<dbReference type="GeneID" id="87938485"/>
<dbReference type="PROSITE" id="PS50088">
    <property type="entry name" value="ANK_REPEAT"/>
    <property type="match status" value="1"/>
</dbReference>
<gene>
    <name evidence="3" type="ORF">CDEST_01982</name>
</gene>
<feature type="repeat" description="ANK" evidence="1">
    <location>
        <begin position="116"/>
        <end position="148"/>
    </location>
</feature>
<dbReference type="SUPFAM" id="SSF48403">
    <property type="entry name" value="Ankyrin repeat"/>
    <property type="match status" value="1"/>
</dbReference>
<organism evidence="3 4">
    <name type="scientific">Colletotrichum destructivum</name>
    <dbReference type="NCBI Taxonomy" id="34406"/>
    <lineage>
        <taxon>Eukaryota</taxon>
        <taxon>Fungi</taxon>
        <taxon>Dikarya</taxon>
        <taxon>Ascomycota</taxon>
        <taxon>Pezizomycotina</taxon>
        <taxon>Sordariomycetes</taxon>
        <taxon>Hypocreomycetidae</taxon>
        <taxon>Glomerellales</taxon>
        <taxon>Glomerellaceae</taxon>
        <taxon>Colletotrichum</taxon>
        <taxon>Colletotrichum destructivum species complex</taxon>
    </lineage>
</organism>
<dbReference type="SMART" id="SM00248">
    <property type="entry name" value="ANK"/>
    <property type="match status" value="2"/>
</dbReference>
<reference evidence="4" key="1">
    <citation type="journal article" date="2023" name="bioRxiv">
        <title>Complete genome of the Medicago anthracnose fungus, Colletotrichum destructivum, reveals a mini-chromosome-like region within a core chromosome.</title>
        <authorList>
            <person name="Lapalu N."/>
            <person name="Simon A."/>
            <person name="Lu A."/>
            <person name="Plaumann P.-L."/>
            <person name="Amselem J."/>
            <person name="Pigne S."/>
            <person name="Auger A."/>
            <person name="Koch C."/>
            <person name="Dallery J.-F."/>
            <person name="O'Connell R.J."/>
        </authorList>
    </citation>
    <scope>NUCLEOTIDE SEQUENCE [LARGE SCALE GENOMIC DNA]</scope>
    <source>
        <strain evidence="4">CBS 520.97</strain>
    </source>
</reference>
<proteinExistence type="predicted"/>
<evidence type="ECO:0000313" key="4">
    <source>
        <dbReference type="Proteomes" id="UP001322277"/>
    </source>
</evidence>